<dbReference type="HAMAP" id="MF_00185">
    <property type="entry name" value="IPP_trans"/>
    <property type="match status" value="1"/>
</dbReference>
<evidence type="ECO:0000256" key="1">
    <source>
        <dbReference type="ARBA" id="ARBA00001946"/>
    </source>
</evidence>
<evidence type="ECO:0000256" key="6">
    <source>
        <dbReference type="ARBA" id="ARBA00022741"/>
    </source>
</evidence>
<reference evidence="14 15" key="1">
    <citation type="submission" date="2019-03" db="EMBL/GenBank/DDBJ databases">
        <title>Genomic Encyclopedia of Type Strains, Phase IV (KMG-IV): sequencing the most valuable type-strain genomes for metagenomic binning, comparative biology and taxonomic classification.</title>
        <authorList>
            <person name="Goeker M."/>
        </authorList>
    </citation>
    <scope>NUCLEOTIDE SEQUENCE [LARGE SCALE GENOMIC DNA]</scope>
    <source>
        <strain evidence="14 15">DSM 11170</strain>
    </source>
</reference>
<dbReference type="EMBL" id="SLXT01000047">
    <property type="protein sequence ID" value="TCP59874.1"/>
    <property type="molecule type" value="Genomic_DNA"/>
</dbReference>
<dbReference type="PANTHER" id="PTHR11088">
    <property type="entry name" value="TRNA DIMETHYLALLYLTRANSFERASE"/>
    <property type="match status" value="1"/>
</dbReference>
<evidence type="ECO:0000256" key="8">
    <source>
        <dbReference type="ARBA" id="ARBA00022842"/>
    </source>
</evidence>
<evidence type="ECO:0000256" key="7">
    <source>
        <dbReference type="ARBA" id="ARBA00022840"/>
    </source>
</evidence>
<feature type="site" description="Interaction with substrate tRNA" evidence="10">
    <location>
        <position position="133"/>
    </location>
</feature>
<evidence type="ECO:0000313" key="14">
    <source>
        <dbReference type="EMBL" id="TCP59874.1"/>
    </source>
</evidence>
<feature type="region of interest" description="Interaction with substrate tRNA" evidence="10">
    <location>
        <begin position="44"/>
        <end position="47"/>
    </location>
</feature>
<gene>
    <name evidence="10" type="primary">miaA</name>
    <name evidence="14" type="ORF">EDD73_1474</name>
</gene>
<dbReference type="RefSeq" id="WP_243116946.1">
    <property type="nucleotide sequence ID" value="NZ_JAOQNU010000048.1"/>
</dbReference>
<comment type="subunit">
    <text evidence="10">Monomer.</text>
</comment>
<comment type="catalytic activity">
    <reaction evidence="9 10 11">
        <text>adenosine(37) in tRNA + dimethylallyl diphosphate = N(6)-dimethylallyladenosine(37) in tRNA + diphosphate</text>
        <dbReference type="Rhea" id="RHEA:26482"/>
        <dbReference type="Rhea" id="RHEA-COMP:10162"/>
        <dbReference type="Rhea" id="RHEA-COMP:10375"/>
        <dbReference type="ChEBI" id="CHEBI:33019"/>
        <dbReference type="ChEBI" id="CHEBI:57623"/>
        <dbReference type="ChEBI" id="CHEBI:74411"/>
        <dbReference type="ChEBI" id="CHEBI:74415"/>
        <dbReference type="EC" id="2.5.1.75"/>
    </reaction>
</comment>
<keyword evidence="5 10" id="KW-0819">tRNA processing</keyword>
<accession>A0A4R2RBX0</accession>
<evidence type="ECO:0000256" key="5">
    <source>
        <dbReference type="ARBA" id="ARBA00022694"/>
    </source>
</evidence>
<organism evidence="14 15">
    <name type="scientific">Heliophilum fasciatum</name>
    <dbReference type="NCBI Taxonomy" id="35700"/>
    <lineage>
        <taxon>Bacteria</taxon>
        <taxon>Bacillati</taxon>
        <taxon>Bacillota</taxon>
        <taxon>Clostridia</taxon>
        <taxon>Eubacteriales</taxon>
        <taxon>Heliobacteriaceae</taxon>
        <taxon>Heliophilum</taxon>
    </lineage>
</organism>
<dbReference type="NCBIfam" id="TIGR00174">
    <property type="entry name" value="miaA"/>
    <property type="match status" value="1"/>
</dbReference>
<feature type="binding site" evidence="10">
    <location>
        <begin position="21"/>
        <end position="26"/>
    </location>
    <ligand>
        <name>substrate</name>
    </ligand>
</feature>
<evidence type="ECO:0000256" key="10">
    <source>
        <dbReference type="HAMAP-Rule" id="MF_00185"/>
    </source>
</evidence>
<feature type="binding site" evidence="10">
    <location>
        <begin position="19"/>
        <end position="26"/>
    </location>
    <ligand>
        <name>ATP</name>
        <dbReference type="ChEBI" id="CHEBI:30616"/>
    </ligand>
</feature>
<dbReference type="FunFam" id="1.10.20.140:FF:000001">
    <property type="entry name" value="tRNA dimethylallyltransferase"/>
    <property type="match status" value="1"/>
</dbReference>
<evidence type="ECO:0000256" key="12">
    <source>
        <dbReference type="RuleBase" id="RU003784"/>
    </source>
</evidence>
<dbReference type="PANTHER" id="PTHR11088:SF60">
    <property type="entry name" value="TRNA DIMETHYLALLYLTRANSFERASE"/>
    <property type="match status" value="1"/>
</dbReference>
<keyword evidence="8 10" id="KW-0460">Magnesium</keyword>
<evidence type="ECO:0000256" key="2">
    <source>
        <dbReference type="ARBA" id="ARBA00003213"/>
    </source>
</evidence>
<evidence type="ECO:0000256" key="9">
    <source>
        <dbReference type="ARBA" id="ARBA00049563"/>
    </source>
</evidence>
<dbReference type="InterPro" id="IPR018022">
    <property type="entry name" value="IPT"/>
</dbReference>
<comment type="caution">
    <text evidence="14">The sequence shown here is derived from an EMBL/GenBank/DDBJ whole genome shotgun (WGS) entry which is preliminary data.</text>
</comment>
<evidence type="ECO:0000256" key="3">
    <source>
        <dbReference type="ARBA" id="ARBA00005842"/>
    </source>
</evidence>
<comment type="function">
    <text evidence="2 10 12">Catalyzes the transfer of a dimethylallyl group onto the adenine at position 37 in tRNAs that read codons beginning with uridine, leading to the formation of N6-(dimethylallyl)adenosine (i(6)A).</text>
</comment>
<protein>
    <recommendedName>
        <fullName evidence="10">tRNA dimethylallyltransferase</fullName>
        <ecNumber evidence="10">2.5.1.75</ecNumber>
    </recommendedName>
    <alternativeName>
        <fullName evidence="10">Dimethylallyl diphosphate:tRNA dimethylallyltransferase</fullName>
        <shortName evidence="10">DMAPP:tRNA dimethylallyltransferase</shortName>
        <shortName evidence="10">DMATase</shortName>
    </alternativeName>
    <alternativeName>
        <fullName evidence="10">Isopentenyl-diphosphate:tRNA isopentenyltransferase</fullName>
        <shortName evidence="10">IPP transferase</shortName>
        <shortName evidence="10">IPPT</shortName>
        <shortName evidence="10">IPTase</shortName>
    </alternativeName>
</protein>
<dbReference type="SUPFAM" id="SSF52540">
    <property type="entry name" value="P-loop containing nucleoside triphosphate hydrolases"/>
    <property type="match status" value="2"/>
</dbReference>
<dbReference type="GO" id="GO:0006400">
    <property type="term" value="P:tRNA modification"/>
    <property type="evidence" value="ECO:0007669"/>
    <property type="project" value="TreeGrafter"/>
</dbReference>
<dbReference type="Gene3D" id="3.40.50.300">
    <property type="entry name" value="P-loop containing nucleotide triphosphate hydrolases"/>
    <property type="match status" value="1"/>
</dbReference>
<feature type="site" description="Interaction with substrate tRNA" evidence="10">
    <location>
        <position position="110"/>
    </location>
</feature>
<comment type="similarity">
    <text evidence="3 10 13">Belongs to the IPP transferase family.</text>
</comment>
<comment type="cofactor">
    <cofactor evidence="1 10">
        <name>Mg(2+)</name>
        <dbReference type="ChEBI" id="CHEBI:18420"/>
    </cofactor>
</comment>
<dbReference type="GO" id="GO:0052381">
    <property type="term" value="F:tRNA dimethylallyltransferase activity"/>
    <property type="evidence" value="ECO:0007669"/>
    <property type="project" value="UniProtKB-UniRule"/>
</dbReference>
<dbReference type="GO" id="GO:0005524">
    <property type="term" value="F:ATP binding"/>
    <property type="evidence" value="ECO:0007669"/>
    <property type="project" value="UniProtKB-UniRule"/>
</dbReference>
<keyword evidence="6 10" id="KW-0547">Nucleotide-binding</keyword>
<keyword evidence="7 10" id="KW-0067">ATP-binding</keyword>
<evidence type="ECO:0000313" key="15">
    <source>
        <dbReference type="Proteomes" id="UP000294813"/>
    </source>
</evidence>
<dbReference type="AlphaFoldDB" id="A0A4R2RBX0"/>
<keyword evidence="4 10" id="KW-0808">Transferase</keyword>
<evidence type="ECO:0000256" key="4">
    <source>
        <dbReference type="ARBA" id="ARBA00022679"/>
    </source>
</evidence>
<dbReference type="Proteomes" id="UP000294813">
    <property type="component" value="Unassembled WGS sequence"/>
</dbReference>
<dbReference type="InterPro" id="IPR027417">
    <property type="entry name" value="P-loop_NTPase"/>
</dbReference>
<sequence>MTTITIPEEKLNPLIVIVGPTAVGKSDTAIAVAQKVGGEIISGDSMQVYRGMDIGTAKLPWEERGGIPHHLIDIINPDEPYSVAEFQKQVTTLIPEIVARGKLPILVGGTGLYVRSVIDHYEFAEDAKDPNLRQELETKADQLGLAVLHDELAVIDPVAAQRIHLNDRKRIIRAIEVYRLTGKRQSEFAYADQIEQPKYHLAAFALTMERATLYRRIDQRARYMVESGLVDEVQALLARGYSPALTSMQGLGYRQMIGYLQGSYDLEQALTLLQRDTRHFAKRQLTWFRRDHRLRWLAVDVLSPEERVETICTAIDELVAMRKRDERKTDGGDDDE</sequence>
<dbReference type="EC" id="2.5.1.75" evidence="10"/>
<evidence type="ECO:0000256" key="11">
    <source>
        <dbReference type="RuleBase" id="RU003783"/>
    </source>
</evidence>
<dbReference type="InterPro" id="IPR039657">
    <property type="entry name" value="Dimethylallyltransferase"/>
</dbReference>
<name>A0A4R2RBX0_9FIRM</name>
<proteinExistence type="inferred from homology"/>
<dbReference type="Pfam" id="PF01715">
    <property type="entry name" value="IPPT"/>
    <property type="match status" value="1"/>
</dbReference>
<comment type="caution">
    <text evidence="10">Lacks conserved residue(s) required for the propagation of feature annotation.</text>
</comment>
<evidence type="ECO:0000256" key="13">
    <source>
        <dbReference type="RuleBase" id="RU003785"/>
    </source>
</evidence>
<dbReference type="Gene3D" id="1.10.20.140">
    <property type="match status" value="1"/>
</dbReference>
<keyword evidence="15" id="KW-1185">Reference proteome</keyword>